<dbReference type="AlphaFoldDB" id="A0A2K9LHY0"/>
<dbReference type="Proteomes" id="UP000235116">
    <property type="component" value="Chromosome"/>
</dbReference>
<dbReference type="EMBL" id="CP022684">
    <property type="protein sequence ID" value="AUM11771.1"/>
    <property type="molecule type" value="Genomic_DNA"/>
</dbReference>
<protein>
    <recommendedName>
        <fullName evidence="3">DUF2789 domain-containing protein</fullName>
    </recommendedName>
</protein>
<accession>A0A2K9LHY0</accession>
<reference evidence="2" key="1">
    <citation type="submission" date="2017-08" db="EMBL/GenBank/DDBJ databases">
        <title>Direct submision.</title>
        <authorList>
            <person name="Kim S.-J."/>
            <person name="Rhee S.-K."/>
        </authorList>
    </citation>
    <scope>NUCLEOTIDE SEQUENCE [LARGE SCALE GENOMIC DNA]</scope>
    <source>
        <strain evidence="2">GI5</strain>
    </source>
</reference>
<evidence type="ECO:0008006" key="3">
    <source>
        <dbReference type="Google" id="ProtNLM"/>
    </source>
</evidence>
<proteinExistence type="predicted"/>
<evidence type="ECO:0000313" key="2">
    <source>
        <dbReference type="Proteomes" id="UP000235116"/>
    </source>
</evidence>
<organism evidence="1 2">
    <name type="scientific">Ketobacter alkanivorans</name>
    <dbReference type="NCBI Taxonomy" id="1917421"/>
    <lineage>
        <taxon>Bacteria</taxon>
        <taxon>Pseudomonadati</taxon>
        <taxon>Pseudomonadota</taxon>
        <taxon>Gammaproteobacteria</taxon>
        <taxon>Pseudomonadales</taxon>
        <taxon>Ketobacteraceae</taxon>
        <taxon>Ketobacter</taxon>
    </lineage>
</organism>
<dbReference type="InterPro" id="IPR021250">
    <property type="entry name" value="DUF2789"/>
</dbReference>
<dbReference type="OrthoDB" id="5828847at2"/>
<dbReference type="Gene3D" id="1.10.10.1130">
    <property type="entry name" value="Uncharacterised protein PF10982, DUF2789"/>
    <property type="match status" value="1"/>
</dbReference>
<dbReference type="Pfam" id="PF10982">
    <property type="entry name" value="DUF2789"/>
    <property type="match status" value="1"/>
</dbReference>
<dbReference type="InterPro" id="IPR038086">
    <property type="entry name" value="DUF2789_sf"/>
</dbReference>
<gene>
    <name evidence="1" type="ORF">Kalk_04765</name>
</gene>
<evidence type="ECO:0000313" key="1">
    <source>
        <dbReference type="EMBL" id="AUM11771.1"/>
    </source>
</evidence>
<dbReference type="RefSeq" id="WP_101893110.1">
    <property type="nucleotide sequence ID" value="NZ_CP022684.1"/>
</dbReference>
<dbReference type="KEGG" id="kak:Kalk_04765"/>
<sequence length="77" mass="8965">MDSVYYSMCNLFKQLGLPNEPENIDEFIAQHRDLSNGTSIEQAPFWNDSQSQFLKSAIDEDSEWCEAVDQLDARLRY</sequence>
<name>A0A2K9LHY0_9GAMM</name>
<keyword evidence="2" id="KW-1185">Reference proteome</keyword>